<accession>A0A4Q9R309</accession>
<name>A0A4Q9R309_9GAMM</name>
<comment type="caution">
    <text evidence="2">The sequence shown here is derived from an EMBL/GenBank/DDBJ whole genome shotgun (WGS) entry which is preliminary data.</text>
</comment>
<evidence type="ECO:0000256" key="1">
    <source>
        <dbReference type="SAM" id="SignalP"/>
    </source>
</evidence>
<dbReference type="EMBL" id="QJUL01000012">
    <property type="protein sequence ID" value="TBU93470.1"/>
    <property type="molecule type" value="Genomic_DNA"/>
</dbReference>
<evidence type="ECO:0000313" key="5">
    <source>
        <dbReference type="Proteomes" id="UP000293172"/>
    </source>
</evidence>
<dbReference type="AlphaFoldDB" id="A0A4Q9R309"/>
<dbReference type="EMBL" id="QJUM01000009">
    <property type="protein sequence ID" value="TBV07021.1"/>
    <property type="molecule type" value="Genomic_DNA"/>
</dbReference>
<gene>
    <name evidence="3" type="ORF">DNK34_09345</name>
    <name evidence="2" type="ORF">DNK44_10840</name>
</gene>
<keyword evidence="4" id="KW-1185">Reference proteome</keyword>
<evidence type="ECO:0000313" key="4">
    <source>
        <dbReference type="Proteomes" id="UP000291334"/>
    </source>
</evidence>
<dbReference type="OrthoDB" id="6878775at2"/>
<dbReference type="Proteomes" id="UP000293172">
    <property type="component" value="Unassembled WGS sequence"/>
</dbReference>
<organism evidence="2 5">
    <name type="scientific">Phytopseudomonas dryadis</name>
    <dbReference type="NCBI Taxonomy" id="2487520"/>
    <lineage>
        <taxon>Bacteria</taxon>
        <taxon>Pseudomonadati</taxon>
        <taxon>Pseudomonadota</taxon>
        <taxon>Gammaproteobacteria</taxon>
        <taxon>Pseudomonadales</taxon>
        <taxon>Pseudomonadaceae</taxon>
        <taxon>Phytopseudomonas</taxon>
    </lineage>
</organism>
<dbReference type="Proteomes" id="UP000291334">
    <property type="component" value="Unassembled WGS sequence"/>
</dbReference>
<keyword evidence="1" id="KW-0732">Signal</keyword>
<proteinExistence type="predicted"/>
<protein>
    <submittedName>
        <fullName evidence="2">Uncharacterized protein</fullName>
    </submittedName>
</protein>
<evidence type="ECO:0000313" key="2">
    <source>
        <dbReference type="EMBL" id="TBU93470.1"/>
    </source>
</evidence>
<feature type="signal peptide" evidence="1">
    <location>
        <begin position="1"/>
        <end position="19"/>
    </location>
</feature>
<sequence length="133" mass="14984">MRINGWLLGLLLAASRAVACEVDTAAAFRDATHGNYVIPVRVAPGERCVILDQASEQGWQVRRTLWLPVEKLGMLSADRYGHFSREYQVDGERARIDRYVYQAGATPGEEDVIFASFPDGRERRAVAYRITVR</sequence>
<dbReference type="RefSeq" id="WP_131173840.1">
    <property type="nucleotide sequence ID" value="NZ_QJUL01000012.1"/>
</dbReference>
<feature type="chain" id="PRO_5020259209" evidence="1">
    <location>
        <begin position="20"/>
        <end position="133"/>
    </location>
</feature>
<reference evidence="4 5" key="1">
    <citation type="submission" date="2018-06" db="EMBL/GenBank/DDBJ databases">
        <title>Three novel Pseudomonas species isolated from symptomatic oak.</title>
        <authorList>
            <person name="Bueno-Gonzalez V."/>
            <person name="Brady C."/>
        </authorList>
    </citation>
    <scope>NUCLEOTIDE SEQUENCE [LARGE SCALE GENOMIC DNA]</scope>
    <source>
        <strain evidence="3 4">P26B</strain>
        <strain evidence="2 5">P6B</strain>
    </source>
</reference>
<evidence type="ECO:0000313" key="3">
    <source>
        <dbReference type="EMBL" id="TBV07021.1"/>
    </source>
</evidence>